<sequence>MSPSRIFPFRFVPPCVFFLLLFLLGTSLPTFAIDPGNPKQSKSVDANERYIVRYAQGHSVASLKASAVFDQNKVTRLRGFKSVSRLDLIKVAGHDDPQEVMSRLRNIPGVEYAEPDYVHHATATLPNDTHFNNLWGLNNTGQTGGANDVDMNAPEAWDVTTGSANYVVGVIDSGIDHTHPDLVGNLWVNPGEIPGNGIDDDANGFIDDIHGINAITMSGNPMDDNNHGTHVAGTIGAAGNNTSGVTGVNWQTSIASCKFLDNTGNGFTSDAITCLDYFLDLKNAGVDIVVTNNSWGGGGYSQALADAIAAHQAAGILFVAAAGNDALDNDVSPHYPSSLDNENIISVASIDHHGALSGFSNYGANSVDIGAPGSSILSTFLGGGYVFFNGTSMATPHVAGLVALTKAALPSLNWDELKRHILVSGQPNTALAGKSVTGRHIRAHDVGGLGALTCNISIANTNAPRSNDFTVEVGQLVTFSAYHSDCFTSSGGLSVTENNVPVANLEDDGLGMDLVAGDSVYSGSWQALVEGPFQLELGGAVFNLEVAPPYPAPDVQSGNYRSISGTLLPLTDDSGAEITLPFDVTVGHSVLSSLIVGSNGCVGTTAPSGCSYLNTPLPASGLFAEGPVLAPLWDDWNPSAGGGVYWDVLGSVPNREIVIEWRGVPHFNTGLPGTFQVVLFESSDDVEFNYQTLPPAFLTATVGVQLSDYAVAQYSYNNSPALSNGLSLHWEGYDAAPGVGLATDITLNAASYSAGDPHLVNVSIMNTGPDELVDVYVYLTLPDASVYFYNGSGLTPTASPIVSSWNIVTGYNLSNHGLLGVLMPALPLGAYSWSIGFMPAGVVFDDTAFIASDSEGFDMLP</sequence>
<dbReference type="EMBL" id="BAABBN010000012">
    <property type="protein sequence ID" value="GAA3936104.1"/>
    <property type="molecule type" value="Genomic_DNA"/>
</dbReference>
<name>A0ABP7N5T5_9GAMM</name>
<evidence type="ECO:0000313" key="10">
    <source>
        <dbReference type="Proteomes" id="UP001501565"/>
    </source>
</evidence>
<evidence type="ECO:0000256" key="5">
    <source>
        <dbReference type="PROSITE-ProRule" id="PRU01240"/>
    </source>
</evidence>
<dbReference type="CDD" id="cd07473">
    <property type="entry name" value="Peptidases_S8_Subtilisin_like"/>
    <property type="match status" value="1"/>
</dbReference>
<dbReference type="Pfam" id="PF00082">
    <property type="entry name" value="Peptidase_S8"/>
    <property type="match status" value="1"/>
</dbReference>
<dbReference type="InterPro" id="IPR051048">
    <property type="entry name" value="Peptidase_S8/S53_subtilisin"/>
</dbReference>
<dbReference type="InterPro" id="IPR023828">
    <property type="entry name" value="Peptidase_S8_Ser-AS"/>
</dbReference>
<evidence type="ECO:0000256" key="7">
    <source>
        <dbReference type="SAM" id="SignalP"/>
    </source>
</evidence>
<evidence type="ECO:0000256" key="1">
    <source>
        <dbReference type="ARBA" id="ARBA00011073"/>
    </source>
</evidence>
<gene>
    <name evidence="9" type="ORF">GCM10022277_35700</name>
</gene>
<feature type="domain" description="Peptidase S8/S53" evidence="8">
    <location>
        <begin position="165"/>
        <end position="424"/>
    </location>
</feature>
<dbReference type="InterPro" id="IPR022398">
    <property type="entry name" value="Peptidase_S8_His-AS"/>
</dbReference>
<feature type="active site" description="Charge relay system" evidence="5">
    <location>
        <position position="392"/>
    </location>
</feature>
<dbReference type="PRINTS" id="PR00723">
    <property type="entry name" value="SUBTILISIN"/>
</dbReference>
<feature type="signal peptide" evidence="7">
    <location>
        <begin position="1"/>
        <end position="32"/>
    </location>
</feature>
<dbReference type="PROSITE" id="PS00137">
    <property type="entry name" value="SUBTILASE_HIS"/>
    <property type="match status" value="1"/>
</dbReference>
<dbReference type="Proteomes" id="UP001501565">
    <property type="component" value="Unassembled WGS sequence"/>
</dbReference>
<protein>
    <recommendedName>
        <fullName evidence="8">Peptidase S8/S53 domain-containing protein</fullName>
    </recommendedName>
</protein>
<dbReference type="PANTHER" id="PTHR43399">
    <property type="entry name" value="SUBTILISIN-RELATED"/>
    <property type="match status" value="1"/>
</dbReference>
<accession>A0ABP7N5T5</accession>
<dbReference type="NCBIfam" id="NF041940">
    <property type="entry name" value="choice_anch_X"/>
    <property type="match status" value="1"/>
</dbReference>
<dbReference type="SUPFAM" id="SSF52743">
    <property type="entry name" value="Subtilisin-like"/>
    <property type="match status" value="1"/>
</dbReference>
<dbReference type="InterPro" id="IPR034204">
    <property type="entry name" value="PfSUB1-like_cat_dom"/>
</dbReference>
<keyword evidence="4 5" id="KW-0720">Serine protease</keyword>
<dbReference type="InterPro" id="IPR015500">
    <property type="entry name" value="Peptidase_S8_subtilisin-rel"/>
</dbReference>
<evidence type="ECO:0000256" key="3">
    <source>
        <dbReference type="ARBA" id="ARBA00022801"/>
    </source>
</evidence>
<evidence type="ECO:0000313" key="9">
    <source>
        <dbReference type="EMBL" id="GAA3936104.1"/>
    </source>
</evidence>
<evidence type="ECO:0000259" key="8">
    <source>
        <dbReference type="Pfam" id="PF00082"/>
    </source>
</evidence>
<dbReference type="RefSeq" id="WP_344799970.1">
    <property type="nucleotide sequence ID" value="NZ_BAABBN010000012.1"/>
</dbReference>
<dbReference type="InterPro" id="IPR023827">
    <property type="entry name" value="Peptidase_S8_Asp-AS"/>
</dbReference>
<keyword evidence="2 5" id="KW-0645">Protease</keyword>
<keyword evidence="10" id="KW-1185">Reference proteome</keyword>
<dbReference type="InterPro" id="IPR000209">
    <property type="entry name" value="Peptidase_S8/S53_dom"/>
</dbReference>
<dbReference type="PANTHER" id="PTHR43399:SF4">
    <property type="entry name" value="CELL WALL-ASSOCIATED PROTEASE"/>
    <property type="match status" value="1"/>
</dbReference>
<feature type="active site" description="Charge relay system" evidence="5">
    <location>
        <position position="227"/>
    </location>
</feature>
<comment type="similarity">
    <text evidence="1 5 6">Belongs to the peptidase S8 family.</text>
</comment>
<evidence type="ECO:0000256" key="6">
    <source>
        <dbReference type="RuleBase" id="RU003355"/>
    </source>
</evidence>
<dbReference type="PROSITE" id="PS00138">
    <property type="entry name" value="SUBTILASE_SER"/>
    <property type="match status" value="1"/>
</dbReference>
<feature type="active site" description="Charge relay system" evidence="5">
    <location>
        <position position="172"/>
    </location>
</feature>
<comment type="caution">
    <text evidence="9">The sequence shown here is derived from an EMBL/GenBank/DDBJ whole genome shotgun (WGS) entry which is preliminary data.</text>
</comment>
<proteinExistence type="inferred from homology"/>
<evidence type="ECO:0000256" key="4">
    <source>
        <dbReference type="ARBA" id="ARBA00022825"/>
    </source>
</evidence>
<dbReference type="PROSITE" id="PS00136">
    <property type="entry name" value="SUBTILASE_ASP"/>
    <property type="match status" value="1"/>
</dbReference>
<dbReference type="PROSITE" id="PS51892">
    <property type="entry name" value="SUBTILASE"/>
    <property type="match status" value="1"/>
</dbReference>
<dbReference type="InterPro" id="IPR036852">
    <property type="entry name" value="Peptidase_S8/S53_dom_sf"/>
</dbReference>
<keyword evidence="7" id="KW-0732">Signal</keyword>
<organism evidence="9 10">
    <name type="scientific">Litoribacillus peritrichatus</name>
    <dbReference type="NCBI Taxonomy" id="718191"/>
    <lineage>
        <taxon>Bacteria</taxon>
        <taxon>Pseudomonadati</taxon>
        <taxon>Pseudomonadota</taxon>
        <taxon>Gammaproteobacteria</taxon>
        <taxon>Oceanospirillales</taxon>
        <taxon>Oceanospirillaceae</taxon>
        <taxon>Litoribacillus</taxon>
    </lineage>
</organism>
<keyword evidence="3 5" id="KW-0378">Hydrolase</keyword>
<evidence type="ECO:0000256" key="2">
    <source>
        <dbReference type="ARBA" id="ARBA00022670"/>
    </source>
</evidence>
<feature type="chain" id="PRO_5045745710" description="Peptidase S8/S53 domain-containing protein" evidence="7">
    <location>
        <begin position="33"/>
        <end position="861"/>
    </location>
</feature>
<reference evidence="10" key="1">
    <citation type="journal article" date="2019" name="Int. J. Syst. Evol. Microbiol.">
        <title>The Global Catalogue of Microorganisms (GCM) 10K type strain sequencing project: providing services to taxonomists for standard genome sequencing and annotation.</title>
        <authorList>
            <consortium name="The Broad Institute Genomics Platform"/>
            <consortium name="The Broad Institute Genome Sequencing Center for Infectious Disease"/>
            <person name="Wu L."/>
            <person name="Ma J."/>
        </authorList>
    </citation>
    <scope>NUCLEOTIDE SEQUENCE [LARGE SCALE GENOMIC DNA]</scope>
    <source>
        <strain evidence="10">JCM 17551</strain>
    </source>
</reference>
<dbReference type="Gene3D" id="3.40.50.200">
    <property type="entry name" value="Peptidase S8/S53 domain"/>
    <property type="match status" value="1"/>
</dbReference>